<gene>
    <name evidence="1" type="ORF">M9H77_30943</name>
</gene>
<dbReference type="Proteomes" id="UP001060085">
    <property type="component" value="Linkage Group LG07"/>
</dbReference>
<sequence>MNEGRGPGKHTSGSISFTQAILLKKFLKHKELEELHKHQSGEYVDYHSEEFWAKRKAEGKAVATGTVLPDDLAFMSIVARDVRCRLFYGAGSEASCCANILRRMEATVLSVSDAFDEYMRRFTEQNHLVYILPPPMLDLVRVAMGTGALTSLLSPAMYVEAPILDVAIRFSSTPSPSIRARGIDDVPSPPPPSSDPRTD</sequence>
<comment type="caution">
    <text evidence="1">The sequence shown here is derived from an EMBL/GenBank/DDBJ whole genome shotgun (WGS) entry which is preliminary data.</text>
</comment>
<dbReference type="EMBL" id="CM044707">
    <property type="protein sequence ID" value="KAI5653756.1"/>
    <property type="molecule type" value="Genomic_DNA"/>
</dbReference>
<evidence type="ECO:0000313" key="1">
    <source>
        <dbReference type="EMBL" id="KAI5653756.1"/>
    </source>
</evidence>
<evidence type="ECO:0000313" key="2">
    <source>
        <dbReference type="Proteomes" id="UP001060085"/>
    </source>
</evidence>
<proteinExistence type="predicted"/>
<keyword evidence="2" id="KW-1185">Reference proteome</keyword>
<protein>
    <submittedName>
        <fullName evidence="1">Uncharacterized protein</fullName>
    </submittedName>
</protein>
<organism evidence="1 2">
    <name type="scientific">Catharanthus roseus</name>
    <name type="common">Madagascar periwinkle</name>
    <name type="synonym">Vinca rosea</name>
    <dbReference type="NCBI Taxonomy" id="4058"/>
    <lineage>
        <taxon>Eukaryota</taxon>
        <taxon>Viridiplantae</taxon>
        <taxon>Streptophyta</taxon>
        <taxon>Embryophyta</taxon>
        <taxon>Tracheophyta</taxon>
        <taxon>Spermatophyta</taxon>
        <taxon>Magnoliopsida</taxon>
        <taxon>eudicotyledons</taxon>
        <taxon>Gunneridae</taxon>
        <taxon>Pentapetalae</taxon>
        <taxon>asterids</taxon>
        <taxon>lamiids</taxon>
        <taxon>Gentianales</taxon>
        <taxon>Apocynaceae</taxon>
        <taxon>Rauvolfioideae</taxon>
        <taxon>Vinceae</taxon>
        <taxon>Catharanthinae</taxon>
        <taxon>Catharanthus</taxon>
    </lineage>
</organism>
<name>A0ACB9ZZ32_CATRO</name>
<accession>A0ACB9ZZ32</accession>
<reference evidence="2" key="1">
    <citation type="journal article" date="2023" name="Nat. Plants">
        <title>Single-cell RNA sequencing provides a high-resolution roadmap for understanding the multicellular compartmentation of specialized metabolism.</title>
        <authorList>
            <person name="Sun S."/>
            <person name="Shen X."/>
            <person name="Li Y."/>
            <person name="Li Y."/>
            <person name="Wang S."/>
            <person name="Li R."/>
            <person name="Zhang H."/>
            <person name="Shen G."/>
            <person name="Guo B."/>
            <person name="Wei J."/>
            <person name="Xu J."/>
            <person name="St-Pierre B."/>
            <person name="Chen S."/>
            <person name="Sun C."/>
        </authorList>
    </citation>
    <scope>NUCLEOTIDE SEQUENCE [LARGE SCALE GENOMIC DNA]</scope>
</reference>